<evidence type="ECO:0000259" key="1">
    <source>
        <dbReference type="Pfam" id="PF11845"/>
    </source>
</evidence>
<accession>A0A1C9W9A6</accession>
<dbReference type="AlphaFoldDB" id="A0A1C9W9A6"/>
<sequence>MRRSASLANCRRLGAADLRSLQHQHKKIKMKALFAVTVTIPFALALPVALNVAWAEEADIATQQARQAAVALGKTLKQELVSAMQKGGAVEAISVCNLKAMPLTEQISEETGWQVGRTSLKVRNPANTPDDWERRQLEKFQARLDAGEPMASLESMTTETRDGVTIQRYMKAIPVQGPCLACHGATLSPAVQNKLDGLYPHDKARGYQLGELRGAFTLEKALSTE</sequence>
<dbReference type="Gene3D" id="3.30.450.290">
    <property type="match status" value="1"/>
</dbReference>
<dbReference type="Pfam" id="PF11845">
    <property type="entry name" value="Tll0287-like"/>
    <property type="match status" value="1"/>
</dbReference>
<keyword evidence="3" id="KW-1185">Reference proteome</keyword>
<organism evidence="2 3">
    <name type="scientific">Microbulbifer aggregans</name>
    <dbReference type="NCBI Taxonomy" id="1769779"/>
    <lineage>
        <taxon>Bacteria</taxon>
        <taxon>Pseudomonadati</taxon>
        <taxon>Pseudomonadota</taxon>
        <taxon>Gammaproteobacteria</taxon>
        <taxon>Cellvibrionales</taxon>
        <taxon>Microbulbiferaceae</taxon>
        <taxon>Microbulbifer</taxon>
    </lineage>
</organism>
<feature type="domain" description="Tll0287-like" evidence="1">
    <location>
        <begin position="59"/>
        <end position="217"/>
    </location>
</feature>
<evidence type="ECO:0000313" key="2">
    <source>
        <dbReference type="EMBL" id="AOS97705.1"/>
    </source>
</evidence>
<dbReference type="PATRIC" id="fig|1769779.3.peg.2291"/>
<reference evidence="3" key="1">
    <citation type="submission" date="2016-01" db="EMBL/GenBank/DDBJ databases">
        <title>Complete genome sequence of Microbulbifer sp. CCB-MM1, a halophile isolated from Matang Mangrove Forest, Perak.</title>
        <authorList>
            <person name="Moh T.H."/>
            <person name="Dinesh B."/>
            <person name="Lau N.-S."/>
            <person name="Go F."/>
            <person name="Alexander Chong S.-C."/>
        </authorList>
    </citation>
    <scope>NUCLEOTIDE SEQUENCE [LARGE SCALE GENOMIC DNA]</scope>
    <source>
        <strain evidence="3">CCB-MM1</strain>
    </source>
</reference>
<dbReference type="InterPro" id="IPR021796">
    <property type="entry name" value="Tll0287-like_dom"/>
</dbReference>
<protein>
    <recommendedName>
        <fullName evidence="1">Tll0287-like domain-containing protein</fullName>
    </recommendedName>
</protein>
<dbReference type="Proteomes" id="UP000095672">
    <property type="component" value="Chromosome"/>
</dbReference>
<dbReference type="KEGG" id="micc:AUP74_02297"/>
<dbReference type="EMBL" id="CP014143">
    <property type="protein sequence ID" value="AOS97705.1"/>
    <property type="molecule type" value="Genomic_DNA"/>
</dbReference>
<name>A0A1C9W9A6_9GAMM</name>
<gene>
    <name evidence="2" type="ORF">AUP74_02297</name>
</gene>
<dbReference type="STRING" id="1769779.AUP74_02297"/>
<proteinExistence type="predicted"/>
<evidence type="ECO:0000313" key="3">
    <source>
        <dbReference type="Proteomes" id="UP000095672"/>
    </source>
</evidence>